<sequence>MDHDDMEHGGMDMGHGPMCNMNMLFTWDTTNLCIIFRWWHISSTLTLLISLVAVALLTAGYEIVRELSRRYELSSAEHMNSLPNDDDNHERSSLLWSGKGAGQQEKKVKVVKAAFYAVQVFYSFFIMLLFMTYNGWVMLAVAAGAFIGYLGFGNSSPTKSVACH</sequence>
<keyword evidence="6" id="KW-1185">Reference proteome</keyword>
<gene>
    <name evidence="5" type="ORF">JMJ35_001636</name>
</gene>
<keyword evidence="3 4" id="KW-0472">Membrane</keyword>
<keyword evidence="2 4" id="KW-1133">Transmembrane helix</keyword>
<dbReference type="InterPro" id="IPR007274">
    <property type="entry name" value="Cop_transporter"/>
</dbReference>
<evidence type="ECO:0000313" key="6">
    <source>
        <dbReference type="Proteomes" id="UP001166286"/>
    </source>
</evidence>
<protein>
    <recommendedName>
        <fullName evidence="4">Copper transport protein</fullName>
    </recommendedName>
</protein>
<keyword evidence="4" id="KW-0187">Copper transport</keyword>
<dbReference type="AlphaFoldDB" id="A0AA39R636"/>
<keyword evidence="4" id="KW-0186">Copper</keyword>
<comment type="caution">
    <text evidence="5">The sequence shown here is derived from an EMBL/GenBank/DDBJ whole genome shotgun (WGS) entry which is preliminary data.</text>
</comment>
<keyword evidence="1 4" id="KW-0812">Transmembrane</keyword>
<dbReference type="PANTHER" id="PTHR12483:SF115">
    <property type="entry name" value="COPPER TRANSPORT PROTEIN"/>
    <property type="match status" value="1"/>
</dbReference>
<dbReference type="EMBL" id="JAFEKC020000003">
    <property type="protein sequence ID" value="KAK0515602.1"/>
    <property type="molecule type" value="Genomic_DNA"/>
</dbReference>
<proteinExistence type="inferred from homology"/>
<feature type="transmembrane region" description="Helical" evidence="4">
    <location>
        <begin position="113"/>
        <end position="130"/>
    </location>
</feature>
<dbReference type="GO" id="GO:0005375">
    <property type="term" value="F:copper ion transmembrane transporter activity"/>
    <property type="evidence" value="ECO:0007669"/>
    <property type="project" value="UniProtKB-UniRule"/>
</dbReference>
<comment type="similarity">
    <text evidence="4">Belongs to the copper transporter (Ctr) (TC 1.A.56) family. SLC31A subfamily.</text>
</comment>
<feature type="transmembrane region" description="Helical" evidence="4">
    <location>
        <begin position="45"/>
        <end position="64"/>
    </location>
</feature>
<keyword evidence="4" id="KW-0406">Ion transport</keyword>
<organism evidence="5 6">
    <name type="scientific">Cladonia borealis</name>
    <dbReference type="NCBI Taxonomy" id="184061"/>
    <lineage>
        <taxon>Eukaryota</taxon>
        <taxon>Fungi</taxon>
        <taxon>Dikarya</taxon>
        <taxon>Ascomycota</taxon>
        <taxon>Pezizomycotina</taxon>
        <taxon>Lecanoromycetes</taxon>
        <taxon>OSLEUM clade</taxon>
        <taxon>Lecanoromycetidae</taxon>
        <taxon>Lecanorales</taxon>
        <taxon>Lecanorineae</taxon>
        <taxon>Cladoniaceae</taxon>
        <taxon>Cladonia</taxon>
    </lineage>
</organism>
<dbReference type="Pfam" id="PF04145">
    <property type="entry name" value="Ctr"/>
    <property type="match status" value="1"/>
</dbReference>
<comment type="subcellular location">
    <subcellularLocation>
        <location evidence="4">Membrane</location>
        <topology evidence="4">Multi-pass membrane protein</topology>
    </subcellularLocation>
</comment>
<dbReference type="GO" id="GO:0016020">
    <property type="term" value="C:membrane"/>
    <property type="evidence" value="ECO:0007669"/>
    <property type="project" value="UniProtKB-SubCell"/>
</dbReference>
<evidence type="ECO:0000256" key="4">
    <source>
        <dbReference type="RuleBase" id="RU367022"/>
    </source>
</evidence>
<keyword evidence="4" id="KW-0813">Transport</keyword>
<evidence type="ECO:0000256" key="3">
    <source>
        <dbReference type="ARBA" id="ARBA00023136"/>
    </source>
</evidence>
<evidence type="ECO:0000256" key="2">
    <source>
        <dbReference type="ARBA" id="ARBA00022989"/>
    </source>
</evidence>
<evidence type="ECO:0000256" key="1">
    <source>
        <dbReference type="ARBA" id="ARBA00022692"/>
    </source>
</evidence>
<dbReference type="PANTHER" id="PTHR12483">
    <property type="entry name" value="SOLUTE CARRIER FAMILY 31 COPPER TRANSPORTERS"/>
    <property type="match status" value="1"/>
</dbReference>
<reference evidence="5" key="1">
    <citation type="submission" date="2023-03" db="EMBL/GenBank/DDBJ databases">
        <title>Complete genome of Cladonia borealis.</title>
        <authorList>
            <person name="Park H."/>
        </authorList>
    </citation>
    <scope>NUCLEOTIDE SEQUENCE</scope>
    <source>
        <strain evidence="5">ANT050790</strain>
    </source>
</reference>
<accession>A0AA39R636</accession>
<feature type="transmembrane region" description="Helical" evidence="4">
    <location>
        <begin position="136"/>
        <end position="152"/>
    </location>
</feature>
<evidence type="ECO:0000313" key="5">
    <source>
        <dbReference type="EMBL" id="KAK0515602.1"/>
    </source>
</evidence>
<dbReference type="Proteomes" id="UP001166286">
    <property type="component" value="Unassembled WGS sequence"/>
</dbReference>
<name>A0AA39R636_9LECA</name>